<gene>
    <name evidence="1" type="ORF">S12H4_33727</name>
</gene>
<protein>
    <submittedName>
        <fullName evidence="1">Uncharacterized protein</fullName>
    </submittedName>
</protein>
<comment type="caution">
    <text evidence="1">The sequence shown here is derived from an EMBL/GenBank/DDBJ whole genome shotgun (WGS) entry which is preliminary data.</text>
</comment>
<accession>X1V6W5</accession>
<name>X1V6W5_9ZZZZ</name>
<dbReference type="EMBL" id="BARW01019904">
    <property type="protein sequence ID" value="GAJ00600.1"/>
    <property type="molecule type" value="Genomic_DNA"/>
</dbReference>
<reference evidence="1" key="1">
    <citation type="journal article" date="2014" name="Front. Microbiol.">
        <title>High frequency of phylogenetically diverse reductive dehalogenase-homologous genes in deep subseafloor sedimentary metagenomes.</title>
        <authorList>
            <person name="Kawai M."/>
            <person name="Futagami T."/>
            <person name="Toyoda A."/>
            <person name="Takaki Y."/>
            <person name="Nishi S."/>
            <person name="Hori S."/>
            <person name="Arai W."/>
            <person name="Tsubouchi T."/>
            <person name="Morono Y."/>
            <person name="Uchiyama I."/>
            <person name="Ito T."/>
            <person name="Fujiyama A."/>
            <person name="Inagaki F."/>
            <person name="Takami H."/>
        </authorList>
    </citation>
    <scope>NUCLEOTIDE SEQUENCE</scope>
    <source>
        <strain evidence="1">Expedition CK06-06</strain>
    </source>
</reference>
<evidence type="ECO:0000313" key="1">
    <source>
        <dbReference type="EMBL" id="GAJ00600.1"/>
    </source>
</evidence>
<sequence length="196" mass="22332">ACFGTSRVAVYKNKFDGMARDSLNETASTGIEAYGGCSELIADGNISTEQQSMFYVYSGGRPYFREGFVTMEPTYFNVYKNNRADTCYCLARIVVSTPRGDKSSDDPNPYYKFPHSEDAALLGNVYRNNAAENITAGVWRFESRVENQYMQMSVFENNTASNFGDYIDFRHYLRSTIEHTLPSYIVDQLFINEENK</sequence>
<organism evidence="1">
    <name type="scientific">marine sediment metagenome</name>
    <dbReference type="NCBI Taxonomy" id="412755"/>
    <lineage>
        <taxon>unclassified sequences</taxon>
        <taxon>metagenomes</taxon>
        <taxon>ecological metagenomes</taxon>
    </lineage>
</organism>
<feature type="non-terminal residue" evidence="1">
    <location>
        <position position="1"/>
    </location>
</feature>
<proteinExistence type="predicted"/>
<dbReference type="AlphaFoldDB" id="X1V6W5"/>